<feature type="transmembrane region" description="Helical" evidence="1">
    <location>
        <begin position="241"/>
        <end position="264"/>
    </location>
</feature>
<dbReference type="EMBL" id="JABVXQ010000006">
    <property type="protein sequence ID" value="KAF6105526.1"/>
    <property type="molecule type" value="Genomic_DNA"/>
</dbReference>
<reference evidence="2 3" key="1">
    <citation type="journal article" date="2020" name="Nature">
        <title>Six reference-quality genomes reveal evolution of bat adaptations.</title>
        <authorList>
            <person name="Jebb D."/>
            <person name="Huang Z."/>
            <person name="Pippel M."/>
            <person name="Hughes G.M."/>
            <person name="Lavrichenko K."/>
            <person name="Devanna P."/>
            <person name="Winkler S."/>
            <person name="Jermiin L.S."/>
            <person name="Skirmuntt E.C."/>
            <person name="Katzourakis A."/>
            <person name="Burkitt-Gray L."/>
            <person name="Ray D.A."/>
            <person name="Sullivan K.A.M."/>
            <person name="Roscito J.G."/>
            <person name="Kirilenko B.M."/>
            <person name="Davalos L.M."/>
            <person name="Corthals A.P."/>
            <person name="Power M.L."/>
            <person name="Jones G."/>
            <person name="Ransome R.D."/>
            <person name="Dechmann D.K.N."/>
            <person name="Locatelli A.G."/>
            <person name="Puechmaille S.J."/>
            <person name="Fedrigo O."/>
            <person name="Jarvis E.D."/>
            <person name="Hiller M."/>
            <person name="Vernes S.C."/>
            <person name="Myers E.W."/>
            <person name="Teeling E.C."/>
        </authorList>
    </citation>
    <scope>NUCLEOTIDE SEQUENCE [LARGE SCALE GENOMIC DNA]</scope>
    <source>
        <strain evidence="2">Bat1K_MPI-CBG_1</strain>
    </source>
</reference>
<dbReference type="GO" id="GO:0050253">
    <property type="term" value="F:retinyl-palmitate esterase activity"/>
    <property type="evidence" value="ECO:0007669"/>
    <property type="project" value="TreeGrafter"/>
</dbReference>
<evidence type="ECO:0000313" key="2">
    <source>
        <dbReference type="EMBL" id="KAF6105526.1"/>
    </source>
</evidence>
<dbReference type="GO" id="GO:0004622">
    <property type="term" value="F:phosphatidylcholine lysophospholipase activity"/>
    <property type="evidence" value="ECO:0007669"/>
    <property type="project" value="TreeGrafter"/>
</dbReference>
<dbReference type="PANTHER" id="PTHR21325:SF31">
    <property type="entry name" value="GH22081P-RELATED"/>
    <property type="match status" value="1"/>
</dbReference>
<dbReference type="GO" id="GO:0031526">
    <property type="term" value="C:brush border membrane"/>
    <property type="evidence" value="ECO:0007669"/>
    <property type="project" value="TreeGrafter"/>
</dbReference>
<sequence length="279" mass="31519">MPAQARDLVERMKNSPEVSLEEDWKLITLFIGGNDLCHYCENPEAHSAGEYVRHIQQALDILYELPRAFVNVVQVMELAGLHQGQGGKCDTPLAAQSNCTCFRRSQENMLEMQELKQVNWNFQSGISRFSYWHQYLQREDFTVVVQPFFQNTLIPLDERGGADLTFFSEDCFHFSERGHAEMAIALWNNMLEPVGGKTTSNNFTYSRTKLKCPSAERPYLHTLRNSQLLQDPVEAEAGPTVLSWAAPVAAGGSLVVGIGSVMAWRAVRRRQRGNLSTSF</sequence>
<dbReference type="GO" id="GO:0004623">
    <property type="term" value="F:phospholipase A2 activity"/>
    <property type="evidence" value="ECO:0007669"/>
    <property type="project" value="TreeGrafter"/>
</dbReference>
<comment type="caution">
    <text evidence="2">The sequence shown here is derived from an EMBL/GenBank/DDBJ whole genome shotgun (WGS) entry which is preliminary data.</text>
</comment>
<organism evidence="2 3">
    <name type="scientific">Phyllostomus discolor</name>
    <name type="common">pale spear-nosed bat</name>
    <dbReference type="NCBI Taxonomy" id="89673"/>
    <lineage>
        <taxon>Eukaryota</taxon>
        <taxon>Metazoa</taxon>
        <taxon>Chordata</taxon>
        <taxon>Craniata</taxon>
        <taxon>Vertebrata</taxon>
        <taxon>Euteleostomi</taxon>
        <taxon>Mammalia</taxon>
        <taxon>Eutheria</taxon>
        <taxon>Laurasiatheria</taxon>
        <taxon>Chiroptera</taxon>
        <taxon>Yangochiroptera</taxon>
        <taxon>Phyllostomidae</taxon>
        <taxon>Phyllostominae</taxon>
        <taxon>Phyllostomus</taxon>
    </lineage>
</organism>
<dbReference type="InterPro" id="IPR036514">
    <property type="entry name" value="SGNH_hydro_sf"/>
</dbReference>
<proteinExistence type="predicted"/>
<accession>A0A834A9H7</accession>
<dbReference type="CDD" id="cd01824">
    <property type="entry name" value="Phospholipase_B_like"/>
    <property type="match status" value="1"/>
</dbReference>
<dbReference type="Gene3D" id="3.40.50.1110">
    <property type="entry name" value="SGNH hydrolase"/>
    <property type="match status" value="1"/>
</dbReference>
<name>A0A834A9H7_9CHIR</name>
<dbReference type="InterPro" id="IPR001087">
    <property type="entry name" value="GDSL"/>
</dbReference>
<dbReference type="PANTHER" id="PTHR21325">
    <property type="entry name" value="PHOSPHOLIPASE B, PLB1"/>
    <property type="match status" value="1"/>
</dbReference>
<keyword evidence="1" id="KW-1133">Transmembrane helix</keyword>
<gene>
    <name evidence="2" type="ORF">HJG60_015088</name>
</gene>
<protein>
    <submittedName>
        <fullName evidence="2">Phospholipase B1</fullName>
    </submittedName>
</protein>
<dbReference type="GO" id="GO:0006644">
    <property type="term" value="P:phospholipid metabolic process"/>
    <property type="evidence" value="ECO:0007669"/>
    <property type="project" value="TreeGrafter"/>
</dbReference>
<keyword evidence="1" id="KW-0472">Membrane</keyword>
<dbReference type="InterPro" id="IPR035547">
    <property type="entry name" value="Phospholipase_B"/>
</dbReference>
<dbReference type="AlphaFoldDB" id="A0A834A9H7"/>
<dbReference type="Pfam" id="PF00657">
    <property type="entry name" value="Lipase_GDSL"/>
    <property type="match status" value="1"/>
</dbReference>
<dbReference type="SUPFAM" id="SSF52266">
    <property type="entry name" value="SGNH hydrolase"/>
    <property type="match status" value="1"/>
</dbReference>
<evidence type="ECO:0000313" key="3">
    <source>
        <dbReference type="Proteomes" id="UP000664940"/>
    </source>
</evidence>
<dbReference type="InterPro" id="IPR038885">
    <property type="entry name" value="PLB1"/>
</dbReference>
<dbReference type="Proteomes" id="UP000664940">
    <property type="component" value="Unassembled WGS sequence"/>
</dbReference>
<keyword evidence="1" id="KW-0812">Transmembrane</keyword>
<evidence type="ECO:0000256" key="1">
    <source>
        <dbReference type="SAM" id="Phobius"/>
    </source>
</evidence>